<reference evidence="2" key="1">
    <citation type="submission" date="2020-11" db="EMBL/GenBank/DDBJ databases">
        <authorList>
            <person name="Tran Van P."/>
        </authorList>
    </citation>
    <scope>NUCLEOTIDE SEQUENCE</scope>
</reference>
<dbReference type="EMBL" id="OD566158">
    <property type="protein sequence ID" value="CAD7443484.1"/>
    <property type="molecule type" value="Genomic_DNA"/>
</dbReference>
<evidence type="ECO:0000313" key="2">
    <source>
        <dbReference type="EMBL" id="CAD7443484.1"/>
    </source>
</evidence>
<sequence>MISNNGRIGRQTCEYISEDGWIEVGDHCPTVNSIKYKSTLFSVTRADIQTTEPNFITSGEENGRGRPRYHSFIPSPSASAASSTVTVLTSSNDSTGLIPLLSARTAHRARPRIQSHIPKAYPHTTIQSPPNTNTSKHRLYNKTLKMTANRQKELNMLVATPQGPDLKQVKTPEFDLDIRTNETIQDEKVNDNDKEEDRPANKVTFVGILPQVSACMRHKMELNKTADISLQTGHTLGDKGGGREYYLITLLETKEEGGRLSRHTLGDKGGGDYLVTLLATGLGSTVSSLT</sequence>
<evidence type="ECO:0000256" key="1">
    <source>
        <dbReference type="SAM" id="MobiDB-lite"/>
    </source>
</evidence>
<gene>
    <name evidence="2" type="ORF">TBIB3V08_LOCUS5890</name>
</gene>
<proteinExistence type="predicted"/>
<organism evidence="2">
    <name type="scientific">Timema bartmani</name>
    <dbReference type="NCBI Taxonomy" id="61472"/>
    <lineage>
        <taxon>Eukaryota</taxon>
        <taxon>Metazoa</taxon>
        <taxon>Ecdysozoa</taxon>
        <taxon>Arthropoda</taxon>
        <taxon>Hexapoda</taxon>
        <taxon>Insecta</taxon>
        <taxon>Pterygota</taxon>
        <taxon>Neoptera</taxon>
        <taxon>Polyneoptera</taxon>
        <taxon>Phasmatodea</taxon>
        <taxon>Timematodea</taxon>
        <taxon>Timematoidea</taxon>
        <taxon>Timematidae</taxon>
        <taxon>Timema</taxon>
    </lineage>
</organism>
<accession>A0A7R9EYV7</accession>
<dbReference type="AlphaFoldDB" id="A0A7R9EYV7"/>
<name>A0A7R9EYV7_9NEOP</name>
<feature type="region of interest" description="Disordered" evidence="1">
    <location>
        <begin position="179"/>
        <end position="198"/>
    </location>
</feature>
<protein>
    <submittedName>
        <fullName evidence="2">Uncharacterized protein</fullName>
    </submittedName>
</protein>